<dbReference type="Proteomes" id="UP000594459">
    <property type="component" value="Chromosome"/>
</dbReference>
<sequence>MSHLTGIDHVQLAMPHGGETHARLFWEEIMGLTEVAKPAHLAVNGGCWFEGDGVTIHCGVEDGFLPARRAHPALLVRDLRALVARLELAGIGFKPGKKLDGYLRGDIADPFGNRIELMQRV</sequence>
<dbReference type="KEGG" id="qso:IRL76_00795"/>
<feature type="domain" description="VOC" evidence="1">
    <location>
        <begin position="6"/>
        <end position="120"/>
    </location>
</feature>
<dbReference type="InterPro" id="IPR004360">
    <property type="entry name" value="Glyas_Fos-R_dOase_dom"/>
</dbReference>
<protein>
    <submittedName>
        <fullName evidence="2">Glyoxalase</fullName>
    </submittedName>
</protein>
<dbReference type="AlphaFoldDB" id="A0A7S8F277"/>
<proteinExistence type="predicted"/>
<dbReference type="Pfam" id="PF00903">
    <property type="entry name" value="Glyoxalase"/>
    <property type="match status" value="1"/>
</dbReference>
<gene>
    <name evidence="2" type="ORF">IRL76_00795</name>
</gene>
<dbReference type="EMBL" id="CP064654">
    <property type="protein sequence ID" value="QPC99155.1"/>
    <property type="molecule type" value="Genomic_DNA"/>
</dbReference>
<evidence type="ECO:0000313" key="3">
    <source>
        <dbReference type="Proteomes" id="UP000594459"/>
    </source>
</evidence>
<dbReference type="PANTHER" id="PTHR39175:SF1">
    <property type="entry name" value="FAMILY PROTEIN, PUTATIVE (AFU_ORTHOLOGUE AFUA_3G15060)-RELATED"/>
    <property type="match status" value="1"/>
</dbReference>
<evidence type="ECO:0000313" key="2">
    <source>
        <dbReference type="EMBL" id="QPC99155.1"/>
    </source>
</evidence>
<organism evidence="2 3">
    <name type="scientific">Qipengyuania soli</name>
    <dbReference type="NCBI Taxonomy" id="2782568"/>
    <lineage>
        <taxon>Bacteria</taxon>
        <taxon>Pseudomonadati</taxon>
        <taxon>Pseudomonadota</taxon>
        <taxon>Alphaproteobacteria</taxon>
        <taxon>Sphingomonadales</taxon>
        <taxon>Erythrobacteraceae</taxon>
        <taxon>Qipengyuania</taxon>
    </lineage>
</organism>
<dbReference type="InterPro" id="IPR037523">
    <property type="entry name" value="VOC_core"/>
</dbReference>
<keyword evidence="3" id="KW-1185">Reference proteome</keyword>
<dbReference type="PROSITE" id="PS51819">
    <property type="entry name" value="VOC"/>
    <property type="match status" value="1"/>
</dbReference>
<dbReference type="RefSeq" id="WP_200982258.1">
    <property type="nucleotide sequence ID" value="NZ_CP064654.1"/>
</dbReference>
<reference evidence="2 3" key="1">
    <citation type="submission" date="2020-11" db="EMBL/GenBank/DDBJ databases">
        <title>The genome sequence of Erythrobacter sp. 6D36.</title>
        <authorList>
            <person name="Liu Y."/>
        </authorList>
    </citation>
    <scope>NUCLEOTIDE SEQUENCE [LARGE SCALE GENOMIC DNA]</scope>
    <source>
        <strain evidence="2 3">6D36</strain>
    </source>
</reference>
<dbReference type="PANTHER" id="PTHR39175">
    <property type="entry name" value="FAMILY PROTEIN, PUTATIVE (AFU_ORTHOLOGUE AFUA_3G15060)-RELATED"/>
    <property type="match status" value="1"/>
</dbReference>
<dbReference type="SUPFAM" id="SSF54593">
    <property type="entry name" value="Glyoxalase/Bleomycin resistance protein/Dihydroxybiphenyl dioxygenase"/>
    <property type="match status" value="1"/>
</dbReference>
<evidence type="ECO:0000259" key="1">
    <source>
        <dbReference type="PROSITE" id="PS51819"/>
    </source>
</evidence>
<dbReference type="Gene3D" id="3.10.180.10">
    <property type="entry name" value="2,3-Dihydroxybiphenyl 1,2-Dioxygenase, domain 1"/>
    <property type="match status" value="1"/>
</dbReference>
<name>A0A7S8F277_9SPHN</name>
<dbReference type="InterPro" id="IPR029068">
    <property type="entry name" value="Glyas_Bleomycin-R_OHBP_Dase"/>
</dbReference>
<accession>A0A7S8F277</accession>